<sequence length="178" mass="18991">MTTWNTPTSVGNTAAPDWDTAASGWDTAALDFNAEDPGWGTTNENEDDPLPGISCTVNNPATQCSGDAGSIDSIVELHEDGGKLCEVVKLAFSAAMTSAEKTESEATRSIKDLTAFKKAFEGSWSTEEIPDQVLSWLDAGHLTAVDLKTGLHLSETEPSAPVDLSEDPGTLVYREDRR</sequence>
<dbReference type="EMBL" id="MCFC01000117">
    <property type="protein sequence ID" value="ORY21164.1"/>
    <property type="molecule type" value="Genomic_DNA"/>
</dbReference>
<accession>A0A1Y2AFF0</accession>
<organism evidence="2 3">
    <name type="scientific">Naematelia encephala</name>
    <dbReference type="NCBI Taxonomy" id="71784"/>
    <lineage>
        <taxon>Eukaryota</taxon>
        <taxon>Fungi</taxon>
        <taxon>Dikarya</taxon>
        <taxon>Basidiomycota</taxon>
        <taxon>Agaricomycotina</taxon>
        <taxon>Tremellomycetes</taxon>
        <taxon>Tremellales</taxon>
        <taxon>Naemateliaceae</taxon>
        <taxon>Naematelia</taxon>
    </lineage>
</organism>
<feature type="region of interest" description="Disordered" evidence="1">
    <location>
        <begin position="1"/>
        <end position="20"/>
    </location>
</feature>
<feature type="compositionally biased region" description="Polar residues" evidence="1">
    <location>
        <begin position="1"/>
        <end position="12"/>
    </location>
</feature>
<dbReference type="Proteomes" id="UP000193986">
    <property type="component" value="Unassembled WGS sequence"/>
</dbReference>
<feature type="region of interest" description="Disordered" evidence="1">
    <location>
        <begin position="154"/>
        <end position="178"/>
    </location>
</feature>
<dbReference type="AlphaFoldDB" id="A0A1Y2AFF0"/>
<evidence type="ECO:0000313" key="2">
    <source>
        <dbReference type="EMBL" id="ORY21164.1"/>
    </source>
</evidence>
<proteinExistence type="predicted"/>
<name>A0A1Y2AFF0_9TREE</name>
<dbReference type="InParanoid" id="A0A1Y2AFF0"/>
<comment type="caution">
    <text evidence="2">The sequence shown here is derived from an EMBL/GenBank/DDBJ whole genome shotgun (WGS) entry which is preliminary data.</text>
</comment>
<evidence type="ECO:0000256" key="1">
    <source>
        <dbReference type="SAM" id="MobiDB-lite"/>
    </source>
</evidence>
<reference evidence="2 3" key="1">
    <citation type="submission" date="2016-07" db="EMBL/GenBank/DDBJ databases">
        <title>Pervasive Adenine N6-methylation of Active Genes in Fungi.</title>
        <authorList>
            <consortium name="DOE Joint Genome Institute"/>
            <person name="Mondo S.J."/>
            <person name="Dannebaum R.O."/>
            <person name="Kuo R.C."/>
            <person name="Labutti K."/>
            <person name="Haridas S."/>
            <person name="Kuo A."/>
            <person name="Salamov A."/>
            <person name="Ahrendt S.R."/>
            <person name="Lipzen A."/>
            <person name="Sullivan W."/>
            <person name="Andreopoulos W.B."/>
            <person name="Clum A."/>
            <person name="Lindquist E."/>
            <person name="Daum C."/>
            <person name="Ramamoorthy G.K."/>
            <person name="Gryganskyi A."/>
            <person name="Culley D."/>
            <person name="Magnuson J.K."/>
            <person name="James T.Y."/>
            <person name="O'Malley M.A."/>
            <person name="Stajich J.E."/>
            <person name="Spatafora J.W."/>
            <person name="Visel A."/>
            <person name="Grigoriev I.V."/>
        </authorList>
    </citation>
    <scope>NUCLEOTIDE SEQUENCE [LARGE SCALE GENOMIC DNA]</scope>
    <source>
        <strain evidence="2 3">68-887.2</strain>
    </source>
</reference>
<gene>
    <name evidence="2" type="ORF">BCR39DRAFT_508463</name>
</gene>
<evidence type="ECO:0000313" key="3">
    <source>
        <dbReference type="Proteomes" id="UP000193986"/>
    </source>
</evidence>
<protein>
    <submittedName>
        <fullName evidence="2">Uncharacterized protein</fullName>
    </submittedName>
</protein>
<keyword evidence="3" id="KW-1185">Reference proteome</keyword>